<protein>
    <submittedName>
        <fullName evidence="2">Uncharacterized protein</fullName>
    </submittedName>
</protein>
<keyword evidence="1" id="KW-1133">Transmembrane helix</keyword>
<dbReference type="Proteomes" id="UP000694544">
    <property type="component" value="Unplaced"/>
</dbReference>
<dbReference type="PANTHER" id="PTHR38001">
    <property type="entry name" value="PROTEIN CEBPZOS"/>
    <property type="match status" value="1"/>
</dbReference>
<reference evidence="2" key="1">
    <citation type="submission" date="2025-08" db="UniProtKB">
        <authorList>
            <consortium name="Ensembl"/>
        </authorList>
    </citation>
    <scope>IDENTIFICATION</scope>
</reference>
<keyword evidence="1" id="KW-0472">Membrane</keyword>
<dbReference type="InterPro" id="IPR037764">
    <property type="entry name" value="CEBPZOS"/>
</dbReference>
<evidence type="ECO:0000256" key="1">
    <source>
        <dbReference type="SAM" id="Phobius"/>
    </source>
</evidence>
<feature type="transmembrane region" description="Helical" evidence="1">
    <location>
        <begin position="12"/>
        <end position="32"/>
    </location>
</feature>
<proteinExistence type="predicted"/>
<evidence type="ECO:0000313" key="3">
    <source>
        <dbReference type="Proteomes" id="UP000694544"/>
    </source>
</evidence>
<evidence type="ECO:0000313" key="2">
    <source>
        <dbReference type="Ensembl" id="ENSMMSP00000000132.1"/>
    </source>
</evidence>
<organism evidence="2 3">
    <name type="scientific">Moschus moschiferus</name>
    <name type="common">Siberian musk deer</name>
    <name type="synonym">Moschus sibiricus</name>
    <dbReference type="NCBI Taxonomy" id="68415"/>
    <lineage>
        <taxon>Eukaryota</taxon>
        <taxon>Metazoa</taxon>
        <taxon>Chordata</taxon>
        <taxon>Craniata</taxon>
        <taxon>Vertebrata</taxon>
        <taxon>Euteleostomi</taxon>
        <taxon>Mammalia</taxon>
        <taxon>Eutheria</taxon>
        <taxon>Laurasiatheria</taxon>
        <taxon>Artiodactyla</taxon>
        <taxon>Ruminantia</taxon>
        <taxon>Pecora</taxon>
        <taxon>Moschidae</taxon>
        <taxon>Moschus</taxon>
    </lineage>
</organism>
<name>A0A8C6CD62_MOSMO</name>
<sequence length="81" mass="9423">GARERRRTTKMILKGVLLVELGSIFGACFLFKKNTSQDFRQTMSKKFPFILKVYYKSTEHANVQNQRARSRKVAEQQKLGI</sequence>
<reference evidence="2" key="2">
    <citation type="submission" date="2025-09" db="UniProtKB">
        <authorList>
            <consortium name="Ensembl"/>
        </authorList>
    </citation>
    <scope>IDENTIFICATION</scope>
</reference>
<dbReference type="Ensembl" id="ENSMMST00000000145.1">
    <property type="protein sequence ID" value="ENSMMSP00000000132.1"/>
    <property type="gene ID" value="ENSMMSG00000000132.1"/>
</dbReference>
<keyword evidence="3" id="KW-1185">Reference proteome</keyword>
<dbReference type="PANTHER" id="PTHR38001:SF1">
    <property type="entry name" value="PROTEIN CEBPZOS"/>
    <property type="match status" value="1"/>
</dbReference>
<dbReference type="GeneTree" id="ENSGT00970000194344"/>
<dbReference type="AlphaFoldDB" id="A0A8C6CD62"/>
<keyword evidence="1" id="KW-0812">Transmembrane</keyword>
<accession>A0A8C6CD62</accession>